<evidence type="ECO:0000256" key="2">
    <source>
        <dbReference type="SAM" id="Phobius"/>
    </source>
</evidence>
<evidence type="ECO:0000313" key="3">
    <source>
        <dbReference type="EMBL" id="KAF4977298.1"/>
    </source>
</evidence>
<evidence type="ECO:0000256" key="1">
    <source>
        <dbReference type="SAM" id="MobiDB-lite"/>
    </source>
</evidence>
<keyword evidence="2" id="KW-1133">Transmembrane helix</keyword>
<keyword evidence="2" id="KW-0472">Membrane</keyword>
<feature type="region of interest" description="Disordered" evidence="1">
    <location>
        <begin position="143"/>
        <end position="176"/>
    </location>
</feature>
<reference evidence="3" key="2">
    <citation type="submission" date="2020-05" db="EMBL/GenBank/DDBJ databases">
        <authorList>
            <person name="Kim H.-S."/>
            <person name="Proctor R.H."/>
            <person name="Brown D.W."/>
        </authorList>
    </citation>
    <scope>NUCLEOTIDE SEQUENCE</scope>
    <source>
        <strain evidence="3">NRRL 22465</strain>
    </source>
</reference>
<proteinExistence type="predicted"/>
<protein>
    <submittedName>
        <fullName evidence="3">Uncharacterized protein</fullName>
    </submittedName>
</protein>
<keyword evidence="4" id="KW-1185">Reference proteome</keyword>
<accession>A0A8H4UIB8</accession>
<dbReference type="EMBL" id="JABEYC010000448">
    <property type="protein sequence ID" value="KAF4977298.1"/>
    <property type="molecule type" value="Genomic_DNA"/>
</dbReference>
<name>A0A8H4UIB8_9HYPO</name>
<feature type="transmembrane region" description="Helical" evidence="2">
    <location>
        <begin position="438"/>
        <end position="460"/>
    </location>
</feature>
<dbReference type="OrthoDB" id="5324651at2759"/>
<comment type="caution">
    <text evidence="3">The sequence shown here is derived from an EMBL/GenBank/DDBJ whole genome shotgun (WGS) entry which is preliminary data.</text>
</comment>
<evidence type="ECO:0000313" key="4">
    <source>
        <dbReference type="Proteomes" id="UP000635477"/>
    </source>
</evidence>
<keyword evidence="2" id="KW-0812">Transmembrane</keyword>
<sequence length="479" mass="54200">MAFGKKKRNKVFEKEVYLALKDIFQGEKALLRTKEEAIVVIEANIDQEAVKTLLQNHSIKQVARVVKLLLVNLIFFSEEKAMFRFQEEQSAQADPPQMPSLSEPLVSNPLAQETGAMPFLFPVTSEDTSMVGVTPCETQARVEGAELASSPTPPARKQSSKETQPTIPPPAGFDQSHTPTELLVSLPLRTQRLVLSRVQAILEYALFHFAKVNMPELLANRNWHCPTHGELNLWVLQLSKRKIEFEARALFKIEATTMDEIFVSATRIRHIAVHRTNVHTDQLRKLLGDAEILCTLVASPETLGKLQEIRSCIEGQITDLQSRKGELHLDLQSSLAEIAIQHEQLDALERATIKEAHDKLDDHHLSACDALDKVLLDRDMILFAAGKEPSPKTETAETGWLALFCRKLCFLMSYIKSSFRSAQSQLIKLYCIVQKINWYLTVLVGVAALVCFVVFLYYFFSGIFNIVHTRFDMPHHWVE</sequence>
<dbReference type="AlphaFoldDB" id="A0A8H4UIB8"/>
<reference evidence="3" key="1">
    <citation type="journal article" date="2020" name="BMC Genomics">
        <title>Correction to: Identification and distribution of gene clusters required for synthesis of sphingolipid metabolism inhibitors in diverse species of the filamentous fungus Fusarium.</title>
        <authorList>
            <person name="Kim H.S."/>
            <person name="Lohmar J.M."/>
            <person name="Busman M."/>
            <person name="Brown D.W."/>
            <person name="Naumann T.A."/>
            <person name="Divon H.H."/>
            <person name="Lysoe E."/>
            <person name="Uhlig S."/>
            <person name="Proctor R.H."/>
        </authorList>
    </citation>
    <scope>NUCLEOTIDE SEQUENCE</scope>
    <source>
        <strain evidence="3">NRRL 22465</strain>
    </source>
</reference>
<dbReference type="Proteomes" id="UP000635477">
    <property type="component" value="Unassembled WGS sequence"/>
</dbReference>
<gene>
    <name evidence="3" type="ORF">FZEAL_6186</name>
</gene>
<organism evidence="3 4">
    <name type="scientific">Fusarium zealandicum</name>
    <dbReference type="NCBI Taxonomy" id="1053134"/>
    <lineage>
        <taxon>Eukaryota</taxon>
        <taxon>Fungi</taxon>
        <taxon>Dikarya</taxon>
        <taxon>Ascomycota</taxon>
        <taxon>Pezizomycotina</taxon>
        <taxon>Sordariomycetes</taxon>
        <taxon>Hypocreomycetidae</taxon>
        <taxon>Hypocreales</taxon>
        <taxon>Nectriaceae</taxon>
        <taxon>Fusarium</taxon>
        <taxon>Fusarium staphyleae species complex</taxon>
    </lineage>
</organism>